<dbReference type="GO" id="GO:0016787">
    <property type="term" value="F:hydrolase activity"/>
    <property type="evidence" value="ECO:0007669"/>
    <property type="project" value="UniProtKB-KW"/>
</dbReference>
<dbReference type="CDD" id="cd02440">
    <property type="entry name" value="AdoMet_MTases"/>
    <property type="match status" value="1"/>
</dbReference>
<organism evidence="5 6">
    <name type="scientific">Sphaerisporangium corydalis</name>
    <dbReference type="NCBI Taxonomy" id="1441875"/>
    <lineage>
        <taxon>Bacteria</taxon>
        <taxon>Bacillati</taxon>
        <taxon>Actinomycetota</taxon>
        <taxon>Actinomycetes</taxon>
        <taxon>Streptosporangiales</taxon>
        <taxon>Streptosporangiaceae</taxon>
        <taxon>Sphaerisporangium</taxon>
    </lineage>
</organism>
<dbReference type="InterPro" id="IPR008854">
    <property type="entry name" value="TPMT"/>
</dbReference>
<evidence type="ECO:0000256" key="3">
    <source>
        <dbReference type="ARBA" id="ARBA00022691"/>
    </source>
</evidence>
<keyword evidence="5" id="KW-0378">Hydrolase</keyword>
<dbReference type="PROSITE" id="PS51585">
    <property type="entry name" value="SAM_MT_TPMT"/>
    <property type="match status" value="1"/>
</dbReference>
<dbReference type="Gene3D" id="3.40.50.1820">
    <property type="entry name" value="alpha/beta hydrolase"/>
    <property type="match status" value="1"/>
</dbReference>
<comment type="caution">
    <text evidence="5">The sequence shown here is derived from an EMBL/GenBank/DDBJ whole genome shotgun (WGS) entry which is preliminary data.</text>
</comment>
<protein>
    <submittedName>
        <fullName evidence="5">Alpha/beta fold hydrolase</fullName>
    </submittedName>
</protein>
<sequence length="502" mass="53260">MTNEKMLRVNGVDLCVEAFGEPGDPAVLLIAGATASMDWWEPEFCERLAAGSRYVIRYDHRDTGRSARYPAGAPAYTGHDLIADALGVLDGLGVSRAHIVGISMGGGMAQVIGLDHAERVASLTLISTSGGPGDPDLPGMTDALRAAFAAAPPEPDWSDRDAVVDHIVAGCRSCAAPGRPFEEAEVRAVATRAVGRTTGVESAMKNHHMIGGPGRWRARLGEISVPTLVLHGAEDPLFPLGHGRALAREIPGARLLPLAAVGHELPRAAWDVVVPAILWHTSGGWGRQADVLATKALAGDDPTGWFERLYAAADAGEVPMPWDREGPREPLREWASAKALTGAGRRALVIGCGLGADSEYVAGLGFDTDAFDISGTAIRTAKARHPASPVRYRTADLLAPPAEWIAAFDLVVEIFTVQALPVSLRREAVAAVRRLVGPGGTLITVMAARDADDGDEDGPPWPLTRAEMESFATGGLSLVRLEELQDPRLWRAEFRRDDPALG</sequence>
<evidence type="ECO:0000256" key="1">
    <source>
        <dbReference type="ARBA" id="ARBA00022603"/>
    </source>
</evidence>
<dbReference type="PANTHER" id="PTHR43433:SF5">
    <property type="entry name" value="AB HYDROLASE-1 DOMAIN-CONTAINING PROTEIN"/>
    <property type="match status" value="1"/>
</dbReference>
<dbReference type="Gene3D" id="3.40.50.150">
    <property type="entry name" value="Vaccinia Virus protein VP39"/>
    <property type="match status" value="1"/>
</dbReference>
<accession>A0ABV9EFS2</accession>
<keyword evidence="2" id="KW-0808">Transferase</keyword>
<dbReference type="PRINTS" id="PR00111">
    <property type="entry name" value="ABHYDROLASE"/>
</dbReference>
<feature type="domain" description="AB hydrolase-1" evidence="4">
    <location>
        <begin position="25"/>
        <end position="153"/>
    </location>
</feature>
<dbReference type="EMBL" id="JBHSFN010000012">
    <property type="protein sequence ID" value="MFC4588420.1"/>
    <property type="molecule type" value="Genomic_DNA"/>
</dbReference>
<dbReference type="InterPro" id="IPR029058">
    <property type="entry name" value="AB_hydrolase_fold"/>
</dbReference>
<reference evidence="6" key="1">
    <citation type="journal article" date="2019" name="Int. J. Syst. Evol. Microbiol.">
        <title>The Global Catalogue of Microorganisms (GCM) 10K type strain sequencing project: providing services to taxonomists for standard genome sequencing and annotation.</title>
        <authorList>
            <consortium name="The Broad Institute Genomics Platform"/>
            <consortium name="The Broad Institute Genome Sequencing Center for Infectious Disease"/>
            <person name="Wu L."/>
            <person name="Ma J."/>
        </authorList>
    </citation>
    <scope>NUCLEOTIDE SEQUENCE [LARGE SCALE GENOMIC DNA]</scope>
    <source>
        <strain evidence="6">CCUG 49560</strain>
    </source>
</reference>
<dbReference type="PANTHER" id="PTHR43433">
    <property type="entry name" value="HYDROLASE, ALPHA/BETA FOLD FAMILY PROTEIN"/>
    <property type="match status" value="1"/>
</dbReference>
<name>A0ABV9EFS2_9ACTN</name>
<evidence type="ECO:0000313" key="5">
    <source>
        <dbReference type="EMBL" id="MFC4588420.1"/>
    </source>
</evidence>
<keyword evidence="3" id="KW-0949">S-adenosyl-L-methionine</keyword>
<dbReference type="SUPFAM" id="SSF53474">
    <property type="entry name" value="alpha/beta-Hydrolases"/>
    <property type="match status" value="1"/>
</dbReference>
<dbReference type="InterPro" id="IPR029063">
    <property type="entry name" value="SAM-dependent_MTases_sf"/>
</dbReference>
<dbReference type="SUPFAM" id="SSF53335">
    <property type="entry name" value="S-adenosyl-L-methionine-dependent methyltransferases"/>
    <property type="match status" value="1"/>
</dbReference>
<dbReference type="RefSeq" id="WP_262843305.1">
    <property type="nucleotide sequence ID" value="NZ_JANZYP010000017.1"/>
</dbReference>
<dbReference type="Proteomes" id="UP001595891">
    <property type="component" value="Unassembled WGS sequence"/>
</dbReference>
<dbReference type="InterPro" id="IPR050471">
    <property type="entry name" value="AB_hydrolase"/>
</dbReference>
<dbReference type="InterPro" id="IPR000073">
    <property type="entry name" value="AB_hydrolase_1"/>
</dbReference>
<dbReference type="Pfam" id="PF00561">
    <property type="entry name" value="Abhydrolase_1"/>
    <property type="match status" value="1"/>
</dbReference>
<evidence type="ECO:0000256" key="2">
    <source>
        <dbReference type="ARBA" id="ARBA00022679"/>
    </source>
</evidence>
<keyword evidence="6" id="KW-1185">Reference proteome</keyword>
<dbReference type="Pfam" id="PF05724">
    <property type="entry name" value="TPMT"/>
    <property type="match status" value="1"/>
</dbReference>
<proteinExistence type="predicted"/>
<keyword evidence="1" id="KW-0489">Methyltransferase</keyword>
<evidence type="ECO:0000313" key="6">
    <source>
        <dbReference type="Proteomes" id="UP001595891"/>
    </source>
</evidence>
<gene>
    <name evidence="5" type="ORF">ACFO8L_20195</name>
</gene>
<evidence type="ECO:0000259" key="4">
    <source>
        <dbReference type="Pfam" id="PF00561"/>
    </source>
</evidence>